<feature type="transmembrane region" description="Helical" evidence="1">
    <location>
        <begin position="258"/>
        <end position="279"/>
    </location>
</feature>
<dbReference type="Pfam" id="PF07690">
    <property type="entry name" value="MFS_1"/>
    <property type="match status" value="1"/>
</dbReference>
<feature type="transmembrane region" description="Helical" evidence="1">
    <location>
        <begin position="175"/>
        <end position="199"/>
    </location>
</feature>
<feature type="transmembrane region" description="Helical" evidence="1">
    <location>
        <begin position="88"/>
        <end position="109"/>
    </location>
</feature>
<feature type="transmembrane region" description="Helical" evidence="1">
    <location>
        <begin position="373"/>
        <end position="393"/>
    </location>
</feature>
<keyword evidence="1" id="KW-0812">Transmembrane</keyword>
<dbReference type="EMBL" id="PVWO01000501">
    <property type="protein sequence ID" value="PSB45362.1"/>
    <property type="molecule type" value="Genomic_DNA"/>
</dbReference>
<feature type="transmembrane region" description="Helical" evidence="1">
    <location>
        <begin position="44"/>
        <end position="67"/>
    </location>
</feature>
<name>A0A2T1FK32_9CYAN</name>
<dbReference type="SUPFAM" id="SSF103473">
    <property type="entry name" value="MFS general substrate transporter"/>
    <property type="match status" value="1"/>
</dbReference>
<accession>A0A2T1FK32</accession>
<gene>
    <name evidence="2" type="ORF">C7B77_25270</name>
</gene>
<keyword evidence="3" id="KW-1185">Reference proteome</keyword>
<dbReference type="OrthoDB" id="457462at2"/>
<reference evidence="2 3" key="1">
    <citation type="submission" date="2018-03" db="EMBL/GenBank/DDBJ databases">
        <title>The ancient ancestry and fast evolution of plastids.</title>
        <authorList>
            <person name="Moore K.R."/>
            <person name="Magnabosco C."/>
            <person name="Momper L."/>
            <person name="Gold D.A."/>
            <person name="Bosak T."/>
            <person name="Fournier G.P."/>
        </authorList>
    </citation>
    <scope>NUCLEOTIDE SEQUENCE [LARGE SCALE GENOMIC DNA]</scope>
    <source>
        <strain evidence="2 3">CCALA 037</strain>
    </source>
</reference>
<dbReference type="PANTHER" id="PTHR23528:SF1">
    <property type="entry name" value="MAJOR FACILITATOR SUPERFAMILY (MFS) PROFILE DOMAIN-CONTAINING PROTEIN"/>
    <property type="match status" value="1"/>
</dbReference>
<evidence type="ECO:0000313" key="3">
    <source>
        <dbReference type="Proteomes" id="UP000238937"/>
    </source>
</evidence>
<feature type="transmembrane region" description="Helical" evidence="1">
    <location>
        <begin position="346"/>
        <end position="367"/>
    </location>
</feature>
<dbReference type="Proteomes" id="UP000238937">
    <property type="component" value="Unassembled WGS sequence"/>
</dbReference>
<keyword evidence="1" id="KW-0472">Membrane</keyword>
<feature type="transmembrane region" description="Helical" evidence="1">
    <location>
        <begin position="146"/>
        <end position="169"/>
    </location>
</feature>
<dbReference type="InterPro" id="IPR036259">
    <property type="entry name" value="MFS_trans_sf"/>
</dbReference>
<organism evidence="2 3">
    <name type="scientific">Chamaesiphon polymorphus CCALA 037</name>
    <dbReference type="NCBI Taxonomy" id="2107692"/>
    <lineage>
        <taxon>Bacteria</taxon>
        <taxon>Bacillati</taxon>
        <taxon>Cyanobacteriota</taxon>
        <taxon>Cyanophyceae</taxon>
        <taxon>Gomontiellales</taxon>
        <taxon>Chamaesiphonaceae</taxon>
        <taxon>Chamaesiphon</taxon>
    </lineage>
</organism>
<dbReference type="GO" id="GO:0022857">
    <property type="term" value="F:transmembrane transporter activity"/>
    <property type="evidence" value="ECO:0007669"/>
    <property type="project" value="InterPro"/>
</dbReference>
<feature type="transmembrane region" description="Helical" evidence="1">
    <location>
        <begin position="311"/>
        <end position="334"/>
    </location>
</feature>
<keyword evidence="1" id="KW-1133">Transmembrane helix</keyword>
<dbReference type="Gene3D" id="1.20.1250.20">
    <property type="entry name" value="MFS general substrate transporter like domains"/>
    <property type="match status" value="2"/>
</dbReference>
<dbReference type="InterPro" id="IPR011701">
    <property type="entry name" value="MFS"/>
</dbReference>
<comment type="caution">
    <text evidence="2">The sequence shown here is derived from an EMBL/GenBank/DDBJ whole genome shotgun (WGS) entry which is preliminary data.</text>
</comment>
<feature type="transmembrane region" description="Helical" evidence="1">
    <location>
        <begin position="115"/>
        <end position="134"/>
    </location>
</feature>
<evidence type="ECO:0000256" key="1">
    <source>
        <dbReference type="SAM" id="Phobius"/>
    </source>
</evidence>
<dbReference type="AlphaFoldDB" id="A0A2T1FK32"/>
<dbReference type="PANTHER" id="PTHR23528">
    <property type="match status" value="1"/>
</dbReference>
<sequence>MLGIYRGQIVLNASWYRIISLAALQGAITLSWLIYNIYLPKLLIGYGFSPSLAVTLLIIENAIAVILEPLFGSLSDRAYQWIATKFGFVSLGVILTATLTVLIPAVFVFRDLFSAASWILPGVLVAWAIAMTVFRTPAISLIGRYAFASELPIAMSFLTLVGGFVGAIRPLSQDFILSLGAPAAFTIASIVLLAATALLRYFDPPVSNNLNVTERKPIVWTHVGLLIVMGWGMAWGVRCIFETLPKVLKLNIPQFDPAILMVAISLAIAVSALPAGLFASKYGNRSAMLIGAMATSIALLMMVFVPTIATVALAVLLIICCFSWVTNGAVPLAINVLPPHRSGLAVGLYFSGFTGGISSFSSLFNPISNLTPLLGAICGAIGFMVAGGCVLNLSDRAGVDKDI</sequence>
<feature type="transmembrane region" description="Helical" evidence="1">
    <location>
        <begin position="15"/>
        <end position="38"/>
    </location>
</feature>
<feature type="transmembrane region" description="Helical" evidence="1">
    <location>
        <begin position="286"/>
        <end position="305"/>
    </location>
</feature>
<protein>
    <submittedName>
        <fullName evidence="2">MFS transporter</fullName>
    </submittedName>
</protein>
<evidence type="ECO:0000313" key="2">
    <source>
        <dbReference type="EMBL" id="PSB45362.1"/>
    </source>
</evidence>
<proteinExistence type="predicted"/>
<feature type="transmembrane region" description="Helical" evidence="1">
    <location>
        <begin position="219"/>
        <end position="238"/>
    </location>
</feature>